<dbReference type="AlphaFoldDB" id="G4Z747"/>
<dbReference type="GO" id="GO:0006310">
    <property type="term" value="P:DNA recombination"/>
    <property type="evidence" value="ECO:0007669"/>
    <property type="project" value="UniProtKB-KW"/>
</dbReference>
<sequence>MSLTKASLDDIHRAHSDDASLPTQNFYSLLTTFSILIQTRKSNRARAADGLLAKATALGYFSQVVNLLRERYTTSLTDSKRIAKIRDKMAMEFLVTHADVTTGLKSVHDAALLTMMWHTFGRAIDTCFARKQQLSIAASGELFLHIARIKTSVVQGVSIYKSPERWQQCMLHAFGLLFICYDEPSEHLFPLVPRFAESDLPGGQPYSQEEAIMYWERLQKEDEGGAEPPQKRERKRPNVASYITEIIRDTLKAMPPSASQRATPDLTSHSFRRGGAQHANGDDRLAAQWIFDRGAWDMTAREDRKVARVLSG</sequence>
<dbReference type="GO" id="GO:0003677">
    <property type="term" value="F:DNA binding"/>
    <property type="evidence" value="ECO:0007669"/>
    <property type="project" value="InterPro"/>
</dbReference>
<keyword evidence="1" id="KW-0233">DNA recombination</keyword>
<organism evidence="3 4">
    <name type="scientific">Phytophthora sojae (strain P6497)</name>
    <name type="common">Soybean stem and root rot agent</name>
    <name type="synonym">Phytophthora megasperma f. sp. glycines</name>
    <dbReference type="NCBI Taxonomy" id="1094619"/>
    <lineage>
        <taxon>Eukaryota</taxon>
        <taxon>Sar</taxon>
        <taxon>Stramenopiles</taxon>
        <taxon>Oomycota</taxon>
        <taxon>Peronosporomycetes</taxon>
        <taxon>Peronosporales</taxon>
        <taxon>Peronosporaceae</taxon>
        <taxon>Phytophthora</taxon>
    </lineage>
</organism>
<dbReference type="STRING" id="1094619.G4Z747"/>
<feature type="region of interest" description="Disordered" evidence="2">
    <location>
        <begin position="253"/>
        <end position="279"/>
    </location>
</feature>
<dbReference type="InterPro" id="IPR011010">
    <property type="entry name" value="DNA_brk_join_enz"/>
</dbReference>
<evidence type="ECO:0000313" key="3">
    <source>
        <dbReference type="EMBL" id="EGZ22431.1"/>
    </source>
</evidence>
<proteinExistence type="predicted"/>
<dbReference type="InterPro" id="IPR013762">
    <property type="entry name" value="Integrase-like_cat_sf"/>
</dbReference>
<dbReference type="RefSeq" id="XP_009525148.1">
    <property type="nucleotide sequence ID" value="XM_009526853.1"/>
</dbReference>
<dbReference type="GO" id="GO:0015074">
    <property type="term" value="P:DNA integration"/>
    <property type="evidence" value="ECO:0007669"/>
    <property type="project" value="InterPro"/>
</dbReference>
<protein>
    <submittedName>
        <fullName evidence="3">Uncharacterized protein</fullName>
    </submittedName>
</protein>
<dbReference type="SUPFAM" id="SSF56349">
    <property type="entry name" value="DNA breaking-rejoining enzymes"/>
    <property type="match status" value="1"/>
</dbReference>
<name>G4Z747_PHYSP</name>
<reference evidence="3 4" key="1">
    <citation type="journal article" date="2006" name="Science">
        <title>Phytophthora genome sequences uncover evolutionary origins and mechanisms of pathogenesis.</title>
        <authorList>
            <person name="Tyler B.M."/>
            <person name="Tripathy S."/>
            <person name="Zhang X."/>
            <person name="Dehal P."/>
            <person name="Jiang R.H."/>
            <person name="Aerts A."/>
            <person name="Arredondo F.D."/>
            <person name="Baxter L."/>
            <person name="Bensasson D."/>
            <person name="Beynon J.L."/>
            <person name="Chapman J."/>
            <person name="Damasceno C.M."/>
            <person name="Dorrance A.E."/>
            <person name="Dou D."/>
            <person name="Dickerman A.W."/>
            <person name="Dubchak I.L."/>
            <person name="Garbelotto M."/>
            <person name="Gijzen M."/>
            <person name="Gordon S.G."/>
            <person name="Govers F."/>
            <person name="Grunwald N.J."/>
            <person name="Huang W."/>
            <person name="Ivors K.L."/>
            <person name="Jones R.W."/>
            <person name="Kamoun S."/>
            <person name="Krampis K."/>
            <person name="Lamour K.H."/>
            <person name="Lee M.K."/>
            <person name="McDonald W.H."/>
            <person name="Medina M."/>
            <person name="Meijer H.J."/>
            <person name="Nordberg E.K."/>
            <person name="Maclean D.J."/>
            <person name="Ospina-Giraldo M.D."/>
            <person name="Morris P.F."/>
            <person name="Phuntumart V."/>
            <person name="Putnam N.H."/>
            <person name="Rash S."/>
            <person name="Rose J.K."/>
            <person name="Sakihama Y."/>
            <person name="Salamov A.A."/>
            <person name="Savidor A."/>
            <person name="Scheuring C.F."/>
            <person name="Smith B.M."/>
            <person name="Sobral B.W."/>
            <person name="Terry A."/>
            <person name="Torto-Alalibo T.A."/>
            <person name="Win J."/>
            <person name="Xu Z."/>
            <person name="Zhang H."/>
            <person name="Grigoriev I.V."/>
            <person name="Rokhsar D.S."/>
            <person name="Boore J.L."/>
        </authorList>
    </citation>
    <scope>NUCLEOTIDE SEQUENCE [LARGE SCALE GENOMIC DNA]</scope>
    <source>
        <strain evidence="3 4">P6497</strain>
    </source>
</reference>
<evidence type="ECO:0000256" key="2">
    <source>
        <dbReference type="SAM" id="MobiDB-lite"/>
    </source>
</evidence>
<keyword evidence="4" id="KW-1185">Reference proteome</keyword>
<dbReference type="Proteomes" id="UP000002640">
    <property type="component" value="Unassembled WGS sequence"/>
</dbReference>
<dbReference type="Gene3D" id="1.10.443.10">
    <property type="entry name" value="Intergrase catalytic core"/>
    <property type="match status" value="1"/>
</dbReference>
<evidence type="ECO:0000256" key="1">
    <source>
        <dbReference type="ARBA" id="ARBA00023172"/>
    </source>
</evidence>
<dbReference type="KEGG" id="psoj:PHYSODRAFT_495391"/>
<dbReference type="InParanoid" id="G4Z747"/>
<gene>
    <name evidence="3" type="ORF">PHYSODRAFT_495391</name>
</gene>
<feature type="compositionally biased region" description="Polar residues" evidence="2">
    <location>
        <begin position="257"/>
        <end position="269"/>
    </location>
</feature>
<dbReference type="EMBL" id="JH159153">
    <property type="protein sequence ID" value="EGZ22431.1"/>
    <property type="molecule type" value="Genomic_DNA"/>
</dbReference>
<evidence type="ECO:0000313" key="4">
    <source>
        <dbReference type="Proteomes" id="UP000002640"/>
    </source>
</evidence>
<accession>G4Z747</accession>
<dbReference type="GeneID" id="20657175"/>